<dbReference type="PROSITE" id="PS50887">
    <property type="entry name" value="GGDEF"/>
    <property type="match status" value="1"/>
</dbReference>
<dbReference type="EMBL" id="JAPFIT010000012">
    <property type="protein sequence ID" value="MDC5740207.1"/>
    <property type="molecule type" value="Genomic_DNA"/>
</dbReference>
<evidence type="ECO:0000256" key="1">
    <source>
        <dbReference type="ARBA" id="ARBA00001946"/>
    </source>
</evidence>
<dbReference type="GO" id="GO:0016301">
    <property type="term" value="F:kinase activity"/>
    <property type="evidence" value="ECO:0007669"/>
    <property type="project" value="UniProtKB-KW"/>
</dbReference>
<evidence type="ECO:0000313" key="7">
    <source>
        <dbReference type="EMBL" id="OAM97144.1"/>
    </source>
</evidence>
<feature type="transmembrane region" description="Helical" evidence="4">
    <location>
        <begin position="6"/>
        <end position="28"/>
    </location>
</feature>
<accession>A0A178J4N1</accession>
<organism evidence="7 9">
    <name type="scientific">Vibrio europaeus</name>
    <dbReference type="NCBI Taxonomy" id="300876"/>
    <lineage>
        <taxon>Bacteria</taxon>
        <taxon>Pseudomonadati</taxon>
        <taxon>Pseudomonadota</taxon>
        <taxon>Gammaproteobacteria</taxon>
        <taxon>Vibrionales</taxon>
        <taxon>Vibrionaceae</taxon>
        <taxon>Vibrio</taxon>
        <taxon>Vibrio oreintalis group</taxon>
    </lineage>
</organism>
<feature type="transmembrane region" description="Helical" evidence="4">
    <location>
        <begin position="124"/>
        <end position="143"/>
    </location>
</feature>
<dbReference type="InterPro" id="IPR043128">
    <property type="entry name" value="Rev_trsase/Diguanyl_cyclase"/>
</dbReference>
<dbReference type="PANTHER" id="PTHR45138:SF9">
    <property type="entry name" value="DIGUANYLATE CYCLASE DGCM-RELATED"/>
    <property type="match status" value="1"/>
</dbReference>
<feature type="transmembrane region" description="Helical" evidence="4">
    <location>
        <begin position="68"/>
        <end position="88"/>
    </location>
</feature>
<reference evidence="6" key="3">
    <citation type="submission" date="2022-11" db="EMBL/GenBank/DDBJ databases">
        <title>Role of the vibriolysin VemA secreted by the emergent pathogen Vibrio europaeus in the colonization of Manila clam mucus.</title>
        <authorList>
            <person name="Martinez C."/>
            <person name="Rodriguez S."/>
            <person name="Vences A."/>
            <person name="Barja J.L."/>
            <person name="Toranzo A.E."/>
            <person name="Dubert J."/>
        </authorList>
    </citation>
    <scope>NUCLEOTIDE SEQUENCE</scope>
    <source>
        <strain evidence="6">3454</strain>
    </source>
</reference>
<reference evidence="7 9" key="1">
    <citation type="submission" date="2016-03" db="EMBL/GenBank/DDBJ databases">
        <title>Draft genome sequence of the Vibrio tubiashii subs. europaeus.</title>
        <authorList>
            <person name="Spinard E."/>
            <person name="Dubert J."/>
            <person name="Nelson D.R."/>
            <person name="Barja J.L."/>
        </authorList>
    </citation>
    <scope>NUCLEOTIDE SEQUENCE [LARGE SCALE GENOMIC DNA]</scope>
    <source>
        <strain evidence="9">PP-638</strain>
        <strain evidence="7">PP2-638</strain>
    </source>
</reference>
<evidence type="ECO:0000313" key="8">
    <source>
        <dbReference type="EMBL" id="QJY38708.1"/>
    </source>
</evidence>
<dbReference type="NCBIfam" id="TIGR00254">
    <property type="entry name" value="GGDEF"/>
    <property type="match status" value="1"/>
</dbReference>
<evidence type="ECO:0000313" key="10">
    <source>
        <dbReference type="Proteomes" id="UP000501443"/>
    </source>
</evidence>
<dbReference type="EMBL" id="CP053543">
    <property type="protein sequence ID" value="QJY38708.1"/>
    <property type="molecule type" value="Genomic_DNA"/>
</dbReference>
<dbReference type="SMART" id="SM00267">
    <property type="entry name" value="GGDEF"/>
    <property type="match status" value="1"/>
</dbReference>
<dbReference type="InterPro" id="IPR000160">
    <property type="entry name" value="GGDEF_dom"/>
</dbReference>
<evidence type="ECO:0000259" key="5">
    <source>
        <dbReference type="PROSITE" id="PS50887"/>
    </source>
</evidence>
<dbReference type="Proteomes" id="UP000094761">
    <property type="component" value="Unassembled WGS sequence"/>
</dbReference>
<reference evidence="8 10" key="2">
    <citation type="submission" date="2020-05" db="EMBL/GenBank/DDBJ databases">
        <title>First description outside Europe of the emergent pathogen for shellfish aquaculture Vibrio europaeus.</title>
        <authorList>
            <person name="Dubert J."/>
            <person name="Rojas R."/>
        </authorList>
    </citation>
    <scope>NUCLEOTIDE SEQUENCE [LARGE SCALE GENOMIC DNA]</scope>
    <source>
        <strain evidence="8 10">NPI-1</strain>
    </source>
</reference>
<sequence>MLIELDIPTLSVVCVILSLTYCVGLALIQTLQPRIRGINLIALALMLLGVGFMLMSFGNTVSLWVSKILANSIISVSFILILHGVCLLRGYAASLANYGYYSLPVVITLLTYCTYFSSSTDARIAIMAGYTSALSFLTIYANQHGAKEDIAPSKRLLSLGMLVYATYSLFRLGMLPFEDKIDDFMVANWVQQLAFLSIIAMIIFIGFAITWMLTGRLVATIYHSSLKDELTRLYNRRALEEFAPKEVARAQRFEHSLSVLLIDIDKFKQINDVYGHQAGDHVLRTIGRILRIETRKNDFSFRYGGEEFLVLLPETNKHQAKIVAEKLRNVIERTTMLPSNREFCTASFGVSELLANEHWERLIERADRALYDAKNQGRNRVVLSENSYDAQVSLNHKWKS</sequence>
<dbReference type="CDD" id="cd01949">
    <property type="entry name" value="GGDEF"/>
    <property type="match status" value="1"/>
</dbReference>
<dbReference type="SUPFAM" id="SSF55073">
    <property type="entry name" value="Nucleotide cyclase"/>
    <property type="match status" value="1"/>
</dbReference>
<dbReference type="GeneID" id="78077307"/>
<feature type="transmembrane region" description="Helical" evidence="4">
    <location>
        <begin position="100"/>
        <end position="118"/>
    </location>
</feature>
<dbReference type="GO" id="GO:0052621">
    <property type="term" value="F:diguanylate cyclase activity"/>
    <property type="evidence" value="ECO:0007669"/>
    <property type="project" value="UniProtKB-EC"/>
</dbReference>
<dbReference type="Gene3D" id="3.30.70.270">
    <property type="match status" value="1"/>
</dbReference>
<dbReference type="Proteomes" id="UP000501443">
    <property type="component" value="Chromosome 2"/>
</dbReference>
<evidence type="ECO:0000256" key="4">
    <source>
        <dbReference type="SAM" id="Phobius"/>
    </source>
</evidence>
<evidence type="ECO:0000313" key="11">
    <source>
        <dbReference type="Proteomes" id="UP001150001"/>
    </source>
</evidence>
<feature type="domain" description="GGDEF" evidence="5">
    <location>
        <begin position="255"/>
        <end position="386"/>
    </location>
</feature>
<keyword evidence="4" id="KW-0812">Transmembrane</keyword>
<keyword evidence="7" id="KW-0808">Transferase</keyword>
<evidence type="ECO:0000313" key="6">
    <source>
        <dbReference type="EMBL" id="MDC5740207.1"/>
    </source>
</evidence>
<name>A0A178J4N1_9VIBR</name>
<dbReference type="FunFam" id="3.30.70.270:FF:000001">
    <property type="entry name" value="Diguanylate cyclase domain protein"/>
    <property type="match status" value="1"/>
</dbReference>
<evidence type="ECO:0000256" key="3">
    <source>
        <dbReference type="ARBA" id="ARBA00034247"/>
    </source>
</evidence>
<feature type="transmembrane region" description="Helical" evidence="4">
    <location>
        <begin position="40"/>
        <end position="62"/>
    </location>
</feature>
<gene>
    <name evidence="7" type="ORF">AZ468_16450</name>
    <name evidence="8" type="ORF">HOO69_19255</name>
    <name evidence="6" type="ORF">OPW20_09005</name>
</gene>
<dbReference type="InterPro" id="IPR050469">
    <property type="entry name" value="Diguanylate_Cyclase"/>
</dbReference>
<dbReference type="Pfam" id="PF00990">
    <property type="entry name" value="GGDEF"/>
    <property type="match status" value="1"/>
</dbReference>
<keyword evidence="4" id="KW-0472">Membrane</keyword>
<dbReference type="PANTHER" id="PTHR45138">
    <property type="entry name" value="REGULATORY COMPONENTS OF SENSORY TRANSDUCTION SYSTEM"/>
    <property type="match status" value="1"/>
</dbReference>
<keyword evidence="4" id="KW-1133">Transmembrane helix</keyword>
<dbReference type="OrthoDB" id="9803824at2"/>
<comment type="cofactor">
    <cofactor evidence="1">
        <name>Mg(2+)</name>
        <dbReference type="ChEBI" id="CHEBI:18420"/>
    </cofactor>
</comment>
<keyword evidence="11" id="KW-1185">Reference proteome</keyword>
<dbReference type="InterPro" id="IPR029787">
    <property type="entry name" value="Nucleotide_cyclase"/>
</dbReference>
<evidence type="ECO:0000313" key="9">
    <source>
        <dbReference type="Proteomes" id="UP000094761"/>
    </source>
</evidence>
<feature type="transmembrane region" description="Helical" evidence="4">
    <location>
        <begin position="193"/>
        <end position="213"/>
    </location>
</feature>
<evidence type="ECO:0000256" key="2">
    <source>
        <dbReference type="ARBA" id="ARBA00012528"/>
    </source>
</evidence>
<dbReference type="EC" id="2.7.7.65" evidence="2"/>
<proteinExistence type="predicted"/>
<dbReference type="RefSeq" id="WP_069668353.1">
    <property type="nucleotide sequence ID" value="NZ_CP053543.1"/>
</dbReference>
<dbReference type="AlphaFoldDB" id="A0A178J4N1"/>
<keyword evidence="7" id="KW-0418">Kinase</keyword>
<feature type="transmembrane region" description="Helical" evidence="4">
    <location>
        <begin position="155"/>
        <end position="173"/>
    </location>
</feature>
<comment type="catalytic activity">
    <reaction evidence="3">
        <text>2 GTP = 3',3'-c-di-GMP + 2 diphosphate</text>
        <dbReference type="Rhea" id="RHEA:24898"/>
        <dbReference type="ChEBI" id="CHEBI:33019"/>
        <dbReference type="ChEBI" id="CHEBI:37565"/>
        <dbReference type="ChEBI" id="CHEBI:58805"/>
        <dbReference type="EC" id="2.7.7.65"/>
    </reaction>
</comment>
<dbReference type="Proteomes" id="UP001150001">
    <property type="component" value="Unassembled WGS sequence"/>
</dbReference>
<protein>
    <recommendedName>
        <fullName evidence="2">diguanylate cyclase</fullName>
        <ecNumber evidence="2">2.7.7.65</ecNumber>
    </recommendedName>
</protein>
<dbReference type="EMBL" id="LUAX01000007">
    <property type="protein sequence ID" value="OAM97144.1"/>
    <property type="molecule type" value="Genomic_DNA"/>
</dbReference>